<protein>
    <submittedName>
        <fullName evidence="1">Uncharacterized protein</fullName>
    </submittedName>
</protein>
<keyword evidence="2" id="KW-1185">Reference proteome</keyword>
<proteinExistence type="predicted"/>
<evidence type="ECO:0000313" key="2">
    <source>
        <dbReference type="Proteomes" id="UP000006536"/>
    </source>
</evidence>
<sequence length="94" mass="10606">MAIRHEINHEFYMGEIGSVHYYSGSLCVHGEDGTVEVNTVSADDIVQLFRNFTCANTNYLDETKASYTKGMLHEIKKAVDKYCKANPQAKKEEA</sequence>
<dbReference type="EMBL" id="GU071107">
    <property type="protein sequence ID" value="ADP00220.1"/>
    <property type="molecule type" value="Genomic_DNA"/>
</dbReference>
<dbReference type="KEGG" id="vg:11537949"/>
<dbReference type="GeneID" id="11537949"/>
<evidence type="ECO:0000313" key="1">
    <source>
        <dbReference type="EMBL" id="ADP00220.1"/>
    </source>
</evidence>
<dbReference type="RefSeq" id="YP_005087354.1">
    <property type="nucleotide sequence ID" value="NC_016656.1"/>
</dbReference>
<accession>E3SQK2</accession>
<reference evidence="1 2" key="1">
    <citation type="submission" date="2009-10" db="EMBL/GenBank/DDBJ databases">
        <title>The Genome Sequence of Cyanophage P-SSP2.</title>
        <authorList>
            <consortium name="The Broad Institute Genome Sequencing Platform"/>
            <person name="Henn M.R."/>
            <person name="Sullivan M.S."/>
            <person name="Osburne M.S."/>
            <person name="Levin J."/>
            <person name="Malboeuf C."/>
            <person name="Casali M."/>
            <person name="Russ C."/>
            <person name="Lennon N."/>
            <person name="Erlich R."/>
            <person name="Young S.K."/>
            <person name="Koehrsen M."/>
            <person name="Yandava C."/>
            <person name="Zeng Q."/>
            <person name="Alvarado L."/>
            <person name="Anderson S."/>
            <person name="Berlin A."/>
            <person name="Borenstein D."/>
            <person name="Chen Z."/>
            <person name="Engels R."/>
            <person name="Freedman E."/>
            <person name="Gellesch M."/>
            <person name="Goldberg J."/>
            <person name="Green L."/>
            <person name="Griggs A."/>
            <person name="Gujja S."/>
            <person name="Heiman D."/>
            <person name="Hepburn T."/>
            <person name="Howarth C."/>
            <person name="Jen D."/>
            <person name="Larson L."/>
            <person name="Lewis B."/>
            <person name="Mehta T."/>
            <person name="Park D."/>
            <person name="Pearson M."/>
            <person name="Roberts A."/>
            <person name="Ryan E."/>
            <person name="Saif S."/>
            <person name="Shea T."/>
            <person name="Shenoy N."/>
            <person name="Sisk P."/>
            <person name="Stolte C."/>
            <person name="Sykes S."/>
            <person name="Walk T."/>
            <person name="White J."/>
            <person name="Yu Q."/>
            <person name="Coleman M.L."/>
            <person name="Huang K.H."/>
            <person name="Weigele P.R."/>
            <person name="DeFrancesco A.S."/>
            <person name="Kern S.E."/>
            <person name="Thompson L.R."/>
            <person name="Fu R."/>
            <person name="Hombeck B."/>
            <person name="Chisholm S.W."/>
            <person name="Haas B."/>
            <person name="Nusbaum C."/>
            <person name="Galagan J."/>
            <person name="Birren B."/>
        </authorList>
    </citation>
    <scope>NUCLEOTIDE SEQUENCE [LARGE SCALE GENOMIC DNA]</scope>
    <source>
        <strain evidence="1">Syn26</strain>
    </source>
</reference>
<organism evidence="1 2">
    <name type="scientific">Cyanophage P-SSP2</name>
    <dbReference type="NCBI Taxonomy" id="444876"/>
    <lineage>
        <taxon>Viruses</taxon>
        <taxon>Duplodnaviria</taxon>
        <taxon>Heunggongvirae</taxon>
        <taxon>Uroviricota</taxon>
        <taxon>Caudoviricetes</taxon>
        <taxon>Autographivirales</taxon>
        <taxon>Sechaudvirinae</taxon>
        <taxon>Tritonvirus</taxon>
        <taxon>Tritonvirus PSSP2</taxon>
    </lineage>
</organism>
<name>E3SQK2_9CAUD</name>
<gene>
    <name evidence="1" type="ORF">CYLG_00017</name>
</gene>
<dbReference type="Proteomes" id="UP000006536">
    <property type="component" value="Segment"/>
</dbReference>